<dbReference type="Proteomes" id="UP000525298">
    <property type="component" value="Unassembled WGS sequence"/>
</dbReference>
<sequence length="324" mass="37540">METITEKINRWPDLKDEFIFLKQQIEYLAEKRFAEYQPAIAEYPDFLNRLVRWLNNVKSDFEQQILFKLILKIFFVGSKEFNSLYRAAFNGPIARWIVEDLGEDLTTIVKRPVLSEEVRHTWFCPITDSMQISAFYHVNHISGHDHRPYWRDLFEFGNEDKIKRYVKKNNIKRLVLLEDFVGSGSQAKETVEFAAEVLPAPFKIIFVPLIICPEGLNCVQNIASSYSNLSIEPVLLLDEGLFIREIPSANEDEFTDSLRQLIVNNHDLVTGGTAGGNLKVYSPYGYNRTGGLIVMYTNCPDNTLPMIHYHSDSWYPIFPRSSRV</sequence>
<comment type="caution">
    <text evidence="2">The sequence shown here is derived from an EMBL/GenBank/DDBJ whole genome shotgun (WGS) entry which is preliminary data.</text>
</comment>
<dbReference type="Pfam" id="PF24390">
    <property type="entry name" value="PRTase-CE"/>
    <property type="match status" value="1"/>
</dbReference>
<keyword evidence="3" id="KW-1185">Reference proteome</keyword>
<accession>A0A7W0HLA4</accession>
<name>A0A7W0HLA4_9BACT</name>
<reference evidence="2 3" key="1">
    <citation type="submission" date="2020-07" db="EMBL/GenBank/DDBJ databases">
        <title>Genomic Encyclopedia of Type Strains, Phase IV (KMG-IV): sequencing the most valuable type-strain genomes for metagenomic binning, comparative biology and taxonomic classification.</title>
        <authorList>
            <person name="Goeker M."/>
        </authorList>
    </citation>
    <scope>NUCLEOTIDE SEQUENCE [LARGE SCALE GENOMIC DNA]</scope>
    <source>
        <strain evidence="2 3">DSM 17721</strain>
    </source>
</reference>
<evidence type="ECO:0000313" key="3">
    <source>
        <dbReference type="Proteomes" id="UP000525298"/>
    </source>
</evidence>
<dbReference type="RefSeq" id="WP_181551725.1">
    <property type="nucleotide sequence ID" value="NZ_JACDUS010000006.1"/>
</dbReference>
<dbReference type="AlphaFoldDB" id="A0A7W0HLA4"/>
<proteinExistence type="predicted"/>
<evidence type="ECO:0000313" key="2">
    <source>
        <dbReference type="EMBL" id="MBA2882080.1"/>
    </source>
</evidence>
<dbReference type="EMBL" id="JACDUS010000006">
    <property type="protein sequence ID" value="MBA2882080.1"/>
    <property type="molecule type" value="Genomic_DNA"/>
</dbReference>
<evidence type="ECO:0000259" key="1">
    <source>
        <dbReference type="Pfam" id="PF24390"/>
    </source>
</evidence>
<feature type="domain" description="PRTase-CE" evidence="1">
    <location>
        <begin position="52"/>
        <end position="320"/>
    </location>
</feature>
<gene>
    <name evidence="2" type="ORF">HNR65_002414</name>
</gene>
<organism evidence="2 3">
    <name type="scientific">Desulfosalsimonas propionicica</name>
    <dbReference type="NCBI Taxonomy" id="332175"/>
    <lineage>
        <taxon>Bacteria</taxon>
        <taxon>Pseudomonadati</taxon>
        <taxon>Thermodesulfobacteriota</taxon>
        <taxon>Desulfobacteria</taxon>
        <taxon>Desulfobacterales</taxon>
        <taxon>Desulfosalsimonadaceae</taxon>
        <taxon>Desulfosalsimonas</taxon>
    </lineage>
</organism>
<protein>
    <recommendedName>
        <fullName evidence="1">PRTase-CE domain-containing protein</fullName>
    </recommendedName>
</protein>
<dbReference type="InterPro" id="IPR056920">
    <property type="entry name" value="PRTase-CE"/>
</dbReference>